<evidence type="ECO:0000313" key="6">
    <source>
        <dbReference type="Proteomes" id="UP000183371"/>
    </source>
</evidence>
<dbReference type="InterPro" id="IPR015421">
    <property type="entry name" value="PyrdxlP-dep_Trfase_major"/>
</dbReference>
<dbReference type="PIRSF" id="PIRSF000390">
    <property type="entry name" value="PLP_StrS"/>
    <property type="match status" value="1"/>
</dbReference>
<dbReference type="InterPro" id="IPR000653">
    <property type="entry name" value="DegT/StrS_aminotransferase"/>
</dbReference>
<reference evidence="6" key="1">
    <citation type="submission" date="2016-10" db="EMBL/GenBank/DDBJ databases">
        <authorList>
            <person name="Varghese N."/>
            <person name="Submissions S."/>
        </authorList>
    </citation>
    <scope>NUCLEOTIDE SEQUENCE [LARGE SCALE GENOMIC DNA]</scope>
    <source>
        <strain evidence="6">DSM 17465</strain>
    </source>
</reference>
<dbReference type="PANTHER" id="PTHR30244">
    <property type="entry name" value="TRANSAMINASE"/>
    <property type="match status" value="1"/>
</dbReference>
<dbReference type="InterPro" id="IPR020026">
    <property type="entry name" value="PseC"/>
</dbReference>
<feature type="active site" description="Proton acceptor" evidence="2">
    <location>
        <position position="191"/>
    </location>
</feature>
<dbReference type="NCBIfam" id="TIGR03588">
    <property type="entry name" value="PseC"/>
    <property type="match status" value="1"/>
</dbReference>
<proteinExistence type="inferred from homology"/>
<dbReference type="GO" id="GO:0008483">
    <property type="term" value="F:transaminase activity"/>
    <property type="evidence" value="ECO:0007669"/>
    <property type="project" value="TreeGrafter"/>
</dbReference>
<evidence type="ECO:0000256" key="3">
    <source>
        <dbReference type="PIRSR" id="PIRSR000390-2"/>
    </source>
</evidence>
<evidence type="ECO:0000256" key="1">
    <source>
        <dbReference type="ARBA" id="ARBA00037999"/>
    </source>
</evidence>
<keyword evidence="6" id="KW-1185">Reference proteome</keyword>
<dbReference type="Gene3D" id="3.90.1150.10">
    <property type="entry name" value="Aspartate Aminotransferase, domain 1"/>
    <property type="match status" value="1"/>
</dbReference>
<feature type="modified residue" description="N6-(pyridoxal phosphate)lysine" evidence="3">
    <location>
        <position position="191"/>
    </location>
</feature>
<accession>A0A1I7CTQ8</accession>
<dbReference type="InterPro" id="IPR015424">
    <property type="entry name" value="PyrdxlP-dep_Trfase"/>
</dbReference>
<dbReference type="Proteomes" id="UP000183371">
    <property type="component" value="Unassembled WGS sequence"/>
</dbReference>
<dbReference type="SUPFAM" id="SSF53383">
    <property type="entry name" value="PLP-dependent transferases"/>
    <property type="match status" value="1"/>
</dbReference>
<dbReference type="AlphaFoldDB" id="A0A1I7CTQ8"/>
<dbReference type="Gene3D" id="3.40.640.10">
    <property type="entry name" value="Type I PLP-dependent aspartate aminotransferase-like (Major domain)"/>
    <property type="match status" value="1"/>
</dbReference>
<organism evidence="5 6">
    <name type="scientific">Pseudovibrio denitrificans</name>
    <dbReference type="NCBI Taxonomy" id="258256"/>
    <lineage>
        <taxon>Bacteria</taxon>
        <taxon>Pseudomonadati</taxon>
        <taxon>Pseudomonadota</taxon>
        <taxon>Alphaproteobacteria</taxon>
        <taxon>Hyphomicrobiales</taxon>
        <taxon>Stappiaceae</taxon>
        <taxon>Pseudovibrio</taxon>
    </lineage>
</organism>
<evidence type="ECO:0000256" key="2">
    <source>
        <dbReference type="PIRSR" id="PIRSR000390-1"/>
    </source>
</evidence>
<dbReference type="GO" id="GO:0030170">
    <property type="term" value="F:pyridoxal phosphate binding"/>
    <property type="evidence" value="ECO:0007669"/>
    <property type="project" value="TreeGrafter"/>
</dbReference>
<dbReference type="EMBL" id="FPBD01000006">
    <property type="protein sequence ID" value="SFU02837.1"/>
    <property type="molecule type" value="Genomic_DNA"/>
</dbReference>
<dbReference type="CDD" id="cd00616">
    <property type="entry name" value="AHBA_syn"/>
    <property type="match status" value="1"/>
</dbReference>
<dbReference type="Pfam" id="PF01041">
    <property type="entry name" value="DegT_DnrJ_EryC1"/>
    <property type="match status" value="1"/>
</dbReference>
<dbReference type="InterPro" id="IPR015422">
    <property type="entry name" value="PyrdxlP-dep_Trfase_small"/>
</dbReference>
<evidence type="ECO:0000256" key="4">
    <source>
        <dbReference type="RuleBase" id="RU004508"/>
    </source>
</evidence>
<comment type="similarity">
    <text evidence="1 4">Belongs to the DegT/DnrJ/EryC1 family.</text>
</comment>
<protein>
    <submittedName>
        <fullName evidence="5">UDP-4-amino-4,6-dideoxy-N-acetyl-beta-L-altrosamine transaminase</fullName>
    </submittedName>
</protein>
<dbReference type="GO" id="GO:0000271">
    <property type="term" value="P:polysaccharide biosynthetic process"/>
    <property type="evidence" value="ECO:0007669"/>
    <property type="project" value="TreeGrafter"/>
</dbReference>
<sequence length="399" mass="44114">MLPYGRQSICQADIDEVTRVLKGDFLTTGPEVPSFESAFASYVDVPFAVACANGTAALHLVSLALGLKPGDQVIVPTMSFVATANGPHYCGADIIFADVDPDSGLVTADTIKEALTRADLDRLKAIFVVHLTGASVDMTGISDLAREVSVPLVEDACHAVGSNYLLSSEARGRVGDCQLSDFAVFSFHPVKTITCGEGGMITTRSEEYASRLKLLRNHGLIRDSNQWVDERLGCDEVTGEVNPWVYELQVLGYNYRLTDFQAVLGKNQLQKMSNFGPKRQLLIQEYRKHLTNVSPNVVLANTVLQSEAVHHLVSALIDFSAIKKSRRQVMLELQEYGIGTQVHYIPIHFQPYYRHKYGFLNLTGAEKYYERCLSLPLFPDMSVDDVEFVVDRLMLVTGV</sequence>
<keyword evidence="3 4" id="KW-0663">Pyridoxal phosphate</keyword>
<dbReference type="PANTHER" id="PTHR30244:SF34">
    <property type="entry name" value="DTDP-4-AMINO-4,6-DIDEOXYGALACTOSE TRANSAMINASE"/>
    <property type="match status" value="1"/>
</dbReference>
<name>A0A1I7CTQ8_9HYPH</name>
<dbReference type="RefSeq" id="WP_208609133.1">
    <property type="nucleotide sequence ID" value="NZ_FPBD01000006.1"/>
</dbReference>
<evidence type="ECO:0000313" key="5">
    <source>
        <dbReference type="EMBL" id="SFU02837.1"/>
    </source>
</evidence>
<gene>
    <name evidence="5" type="ORF">SAMN05444141_106423</name>
</gene>